<dbReference type="AlphaFoldDB" id="A0A8R1IMX6"/>
<evidence type="ECO:0000313" key="1">
    <source>
        <dbReference type="EnsemblMetazoa" id="CJA39795.1"/>
    </source>
</evidence>
<protein>
    <submittedName>
        <fullName evidence="1">Uncharacterized protein</fullName>
    </submittedName>
</protein>
<reference evidence="2" key="1">
    <citation type="submission" date="2010-08" db="EMBL/GenBank/DDBJ databases">
        <authorList>
            <consortium name="Caenorhabditis japonica Sequencing Consortium"/>
            <person name="Wilson R.K."/>
        </authorList>
    </citation>
    <scope>NUCLEOTIDE SEQUENCE [LARGE SCALE GENOMIC DNA]</scope>
    <source>
        <strain evidence="2">DF5081</strain>
    </source>
</reference>
<accession>A0A8R1IMX6</accession>
<reference evidence="1" key="2">
    <citation type="submission" date="2022-06" db="UniProtKB">
        <authorList>
            <consortium name="EnsemblMetazoa"/>
        </authorList>
    </citation>
    <scope>IDENTIFICATION</scope>
    <source>
        <strain evidence="1">DF5081</strain>
    </source>
</reference>
<dbReference type="Proteomes" id="UP000005237">
    <property type="component" value="Unassembled WGS sequence"/>
</dbReference>
<keyword evidence="2" id="KW-1185">Reference proteome</keyword>
<organism evidence="1 2">
    <name type="scientific">Caenorhabditis japonica</name>
    <dbReference type="NCBI Taxonomy" id="281687"/>
    <lineage>
        <taxon>Eukaryota</taxon>
        <taxon>Metazoa</taxon>
        <taxon>Ecdysozoa</taxon>
        <taxon>Nematoda</taxon>
        <taxon>Chromadorea</taxon>
        <taxon>Rhabditida</taxon>
        <taxon>Rhabditina</taxon>
        <taxon>Rhabditomorpha</taxon>
        <taxon>Rhabditoidea</taxon>
        <taxon>Rhabditidae</taxon>
        <taxon>Peloderinae</taxon>
        <taxon>Caenorhabditis</taxon>
    </lineage>
</organism>
<sequence length="109" mass="12211">MNRPHSHVANEGLVMTKLARNLLRESERESAAASTAPPRDLLHEIRTEFGVQPVVMAGAESSLRISWNQLKKTEVGCTYTIRGISAQELREMFNRHSQTVNSLANHDSK</sequence>
<dbReference type="EnsemblMetazoa" id="CJA39795.1">
    <property type="protein sequence ID" value="CJA39795.1"/>
    <property type="gene ID" value="WBGene00215643"/>
</dbReference>
<evidence type="ECO:0000313" key="2">
    <source>
        <dbReference type="Proteomes" id="UP000005237"/>
    </source>
</evidence>
<name>A0A8R1IMX6_CAEJA</name>
<proteinExistence type="predicted"/>